<keyword evidence="4 10" id="KW-0067">ATP-binding</keyword>
<dbReference type="PANTHER" id="PTHR43394">
    <property type="entry name" value="ATP-DEPENDENT PERMEASE MDL1, MITOCHONDRIAL"/>
    <property type="match status" value="1"/>
</dbReference>
<dbReference type="InterPro" id="IPR039421">
    <property type="entry name" value="Type_1_exporter"/>
</dbReference>
<accession>A0A2M9CV48</accession>
<keyword evidence="5 7" id="KW-1133">Transmembrane helix</keyword>
<dbReference type="PROSITE" id="PS50929">
    <property type="entry name" value="ABC_TM1F"/>
    <property type="match status" value="1"/>
</dbReference>
<dbReference type="InterPro" id="IPR027417">
    <property type="entry name" value="P-loop_NTPase"/>
</dbReference>
<feature type="transmembrane region" description="Helical" evidence="7">
    <location>
        <begin position="73"/>
        <end position="93"/>
    </location>
</feature>
<dbReference type="GO" id="GO:0016887">
    <property type="term" value="F:ATP hydrolysis activity"/>
    <property type="evidence" value="ECO:0007669"/>
    <property type="project" value="InterPro"/>
</dbReference>
<dbReference type="RefSeq" id="WP_100314357.1">
    <property type="nucleotide sequence ID" value="NZ_PGFG01000001.1"/>
</dbReference>
<sequence length="587" mass="66462">MRYNLYDIQQTDQSRKSSMQVIRKLAPLVGDEKNRLILAWITMLLNAALTLVAPLLIGYTIDHEIQQHHMHGVWVKGLILLGMYILAWICNYLQTLLMGVVGQEVLYKLRNQIFHKLQELPLAFFHQNQSGDLISRINSDTDKINQFISQSLMRFIGLIVTMVGAGIFLISVHPSLGLAALAPAVGIFIFTHFTSQWVKNKNAYSLKTTGGMSAEIQESLHNFKTIIAFNRRDYFRNRFEIVNQQNYQAAIQAGVANNLLMPVYSLFANIAQLIVLAFGIYLIATAHFTVGLLISFLVYVNRFYSPLQQIAALWSGFQTALAGWDRISYILSLESDLVVIPATHRVETDYQLIFDKVSFSYDGKNEILHEVSFQLQKGKTYAFIGPTGGGKTTIASLIARLYDPVSGTIYLDGQDLRSYTSEIRTRKIGFILQDPFLFTGTIRENILYGNDKYPHYTEKELMRLLEKYGLDVLLEKFDEGLQTRITATGNVLSLGQKQLIAFIRAVLRHPEILILDEATANIDTVTEKQLEDILNKLPETTTRILIAHRLNTIEHADEIFLVNAGEVKAAGSLQHALHMLMQEERKS</sequence>
<evidence type="ECO:0000256" key="1">
    <source>
        <dbReference type="ARBA" id="ARBA00004651"/>
    </source>
</evidence>
<evidence type="ECO:0000256" key="3">
    <source>
        <dbReference type="ARBA" id="ARBA00022741"/>
    </source>
</evidence>
<feature type="transmembrane region" description="Helical" evidence="7">
    <location>
        <begin position="273"/>
        <end position="300"/>
    </location>
</feature>
<dbReference type="InterPro" id="IPR036640">
    <property type="entry name" value="ABC1_TM_sf"/>
</dbReference>
<evidence type="ECO:0000313" key="10">
    <source>
        <dbReference type="EMBL" id="PJJ75794.1"/>
    </source>
</evidence>
<keyword evidence="3" id="KW-0547">Nucleotide-binding</keyword>
<dbReference type="PROSITE" id="PS50893">
    <property type="entry name" value="ABC_TRANSPORTER_2"/>
    <property type="match status" value="1"/>
</dbReference>
<evidence type="ECO:0000256" key="5">
    <source>
        <dbReference type="ARBA" id="ARBA00022989"/>
    </source>
</evidence>
<evidence type="ECO:0000256" key="6">
    <source>
        <dbReference type="ARBA" id="ARBA00023136"/>
    </source>
</evidence>
<feature type="domain" description="ABC transporter" evidence="8">
    <location>
        <begin position="352"/>
        <end position="584"/>
    </location>
</feature>
<feature type="transmembrane region" description="Helical" evidence="7">
    <location>
        <begin position="152"/>
        <end position="172"/>
    </location>
</feature>
<protein>
    <submittedName>
        <fullName evidence="10">ATP-binding cassette subfamily B protein</fullName>
    </submittedName>
</protein>
<feature type="transmembrane region" description="Helical" evidence="7">
    <location>
        <begin position="37"/>
        <end position="61"/>
    </location>
</feature>
<dbReference type="Pfam" id="PF00664">
    <property type="entry name" value="ABC_membrane"/>
    <property type="match status" value="1"/>
</dbReference>
<dbReference type="SUPFAM" id="SSF90123">
    <property type="entry name" value="ABC transporter transmembrane region"/>
    <property type="match status" value="1"/>
</dbReference>
<dbReference type="OrthoDB" id="9760358at2"/>
<dbReference type="GO" id="GO:0005524">
    <property type="term" value="F:ATP binding"/>
    <property type="evidence" value="ECO:0007669"/>
    <property type="project" value="UniProtKB-KW"/>
</dbReference>
<evidence type="ECO:0000313" key="11">
    <source>
        <dbReference type="Proteomes" id="UP000230000"/>
    </source>
</evidence>
<dbReference type="SMART" id="SM00382">
    <property type="entry name" value="AAA"/>
    <property type="match status" value="1"/>
</dbReference>
<dbReference type="GO" id="GO:0015421">
    <property type="term" value="F:ABC-type oligopeptide transporter activity"/>
    <property type="evidence" value="ECO:0007669"/>
    <property type="project" value="TreeGrafter"/>
</dbReference>
<dbReference type="GO" id="GO:0005886">
    <property type="term" value="C:plasma membrane"/>
    <property type="evidence" value="ECO:0007669"/>
    <property type="project" value="UniProtKB-SubCell"/>
</dbReference>
<dbReference type="CDD" id="cd18547">
    <property type="entry name" value="ABC_6TM_Tm288_like"/>
    <property type="match status" value="1"/>
</dbReference>
<dbReference type="PROSITE" id="PS00211">
    <property type="entry name" value="ABC_TRANSPORTER_1"/>
    <property type="match status" value="1"/>
</dbReference>
<organism evidence="10 11">
    <name type="scientific">Thermoflavifilum aggregans</name>
    <dbReference type="NCBI Taxonomy" id="454188"/>
    <lineage>
        <taxon>Bacteria</taxon>
        <taxon>Pseudomonadati</taxon>
        <taxon>Bacteroidota</taxon>
        <taxon>Chitinophagia</taxon>
        <taxon>Chitinophagales</taxon>
        <taxon>Chitinophagaceae</taxon>
        <taxon>Thermoflavifilum</taxon>
    </lineage>
</organism>
<comment type="subcellular location">
    <subcellularLocation>
        <location evidence="1">Cell membrane</location>
        <topology evidence="1">Multi-pass membrane protein</topology>
    </subcellularLocation>
</comment>
<keyword evidence="11" id="KW-1185">Reference proteome</keyword>
<dbReference type="InterPro" id="IPR011527">
    <property type="entry name" value="ABC1_TM_dom"/>
</dbReference>
<dbReference type="EMBL" id="PGFG01000001">
    <property type="protein sequence ID" value="PJJ75794.1"/>
    <property type="molecule type" value="Genomic_DNA"/>
</dbReference>
<dbReference type="Pfam" id="PF00005">
    <property type="entry name" value="ABC_tran"/>
    <property type="match status" value="1"/>
</dbReference>
<dbReference type="AlphaFoldDB" id="A0A2M9CV48"/>
<dbReference type="InterPro" id="IPR017871">
    <property type="entry name" value="ABC_transporter-like_CS"/>
</dbReference>
<evidence type="ECO:0000256" key="7">
    <source>
        <dbReference type="SAM" id="Phobius"/>
    </source>
</evidence>
<feature type="domain" description="ABC transmembrane type-1" evidence="9">
    <location>
        <begin position="41"/>
        <end position="319"/>
    </location>
</feature>
<dbReference type="InterPro" id="IPR003593">
    <property type="entry name" value="AAA+_ATPase"/>
</dbReference>
<proteinExistence type="predicted"/>
<evidence type="ECO:0000259" key="8">
    <source>
        <dbReference type="PROSITE" id="PS50893"/>
    </source>
</evidence>
<dbReference type="Gene3D" id="1.20.1560.10">
    <property type="entry name" value="ABC transporter type 1, transmembrane domain"/>
    <property type="match status" value="1"/>
</dbReference>
<dbReference type="Proteomes" id="UP000230000">
    <property type="component" value="Unassembled WGS sequence"/>
</dbReference>
<dbReference type="InterPro" id="IPR003439">
    <property type="entry name" value="ABC_transporter-like_ATP-bd"/>
</dbReference>
<evidence type="ECO:0000256" key="4">
    <source>
        <dbReference type="ARBA" id="ARBA00022840"/>
    </source>
</evidence>
<dbReference type="SUPFAM" id="SSF52540">
    <property type="entry name" value="P-loop containing nucleoside triphosphate hydrolases"/>
    <property type="match status" value="1"/>
</dbReference>
<evidence type="ECO:0000259" key="9">
    <source>
        <dbReference type="PROSITE" id="PS50929"/>
    </source>
</evidence>
<reference evidence="10 11" key="1">
    <citation type="submission" date="2017-11" db="EMBL/GenBank/DDBJ databases">
        <title>Genomic Encyclopedia of Archaeal and Bacterial Type Strains, Phase II (KMG-II): From Individual Species to Whole Genera.</title>
        <authorList>
            <person name="Goeker M."/>
        </authorList>
    </citation>
    <scope>NUCLEOTIDE SEQUENCE [LARGE SCALE GENOMIC DNA]</scope>
    <source>
        <strain evidence="10 11">DSM 27268</strain>
    </source>
</reference>
<dbReference type="Gene3D" id="3.40.50.300">
    <property type="entry name" value="P-loop containing nucleotide triphosphate hydrolases"/>
    <property type="match status" value="1"/>
</dbReference>
<gene>
    <name evidence="10" type="ORF">BXY57_1383</name>
</gene>
<feature type="transmembrane region" description="Helical" evidence="7">
    <location>
        <begin position="178"/>
        <end position="198"/>
    </location>
</feature>
<name>A0A2M9CV48_9BACT</name>
<keyword evidence="6 7" id="KW-0472">Membrane</keyword>
<dbReference type="PANTHER" id="PTHR43394:SF1">
    <property type="entry name" value="ATP-BINDING CASSETTE SUB-FAMILY B MEMBER 10, MITOCHONDRIAL"/>
    <property type="match status" value="1"/>
</dbReference>
<evidence type="ECO:0000256" key="2">
    <source>
        <dbReference type="ARBA" id="ARBA00022692"/>
    </source>
</evidence>
<comment type="caution">
    <text evidence="10">The sequence shown here is derived from an EMBL/GenBank/DDBJ whole genome shotgun (WGS) entry which is preliminary data.</text>
</comment>
<keyword evidence="2 7" id="KW-0812">Transmembrane</keyword>